<dbReference type="Proteomes" id="UP000019132">
    <property type="component" value="Unassembled WGS sequence"/>
</dbReference>
<evidence type="ECO:0008006" key="3">
    <source>
        <dbReference type="Google" id="ProtNLM"/>
    </source>
</evidence>
<name>K3WNQ1_GLOUD</name>
<reference evidence="2" key="2">
    <citation type="submission" date="2010-04" db="EMBL/GenBank/DDBJ databases">
        <authorList>
            <person name="Buell R."/>
            <person name="Hamilton J."/>
            <person name="Hostetler J."/>
        </authorList>
    </citation>
    <scope>NUCLEOTIDE SEQUENCE [LARGE SCALE GENOMIC DNA]</scope>
    <source>
        <strain evidence="2">DAOM:BR144</strain>
    </source>
</reference>
<accession>K3WNQ1</accession>
<evidence type="ECO:0000313" key="1">
    <source>
        <dbReference type="EnsemblProtists" id="PYU1_T006593"/>
    </source>
</evidence>
<protein>
    <recommendedName>
        <fullName evidence="3">START domain-containing protein</fullName>
    </recommendedName>
</protein>
<dbReference type="VEuPathDB" id="FungiDB:PYU1_G006581"/>
<dbReference type="EnsemblProtists" id="PYU1_T006593">
    <property type="protein sequence ID" value="PYU1_T006593"/>
    <property type="gene ID" value="PYU1_G006581"/>
</dbReference>
<sequence length="363" mass="40436">MGELKVERELLEQKYKQALGQHLARCAEAANDPCEDALESGSGAALTPLSEVVDQIMALSHVRDSLRQENSELKKAVARYFTFQRRLQQSIEDMDNESDHDAELLAATPSCGYDADSMAVLTRQMSRVTLSRSMTSTECAELNSNAYNEMLAFLSRVGGHSTAGTNVHGWQEYRNTVNGRFRFSSQKLFHMQSALELSSKSWTLLSSPHTFTGLYSSNIPMQVDLAQQVDDDNVVFYRTLQLPSSTKVAKSLFLLSRFHTELGYMLFLQSIDHAQYLPVVPSSVSAPGGTGASLIDDDSVWMEMFTWIVFSEVGAAKEHCQMDLGGFAPNATPEMADFWMLEVLLISLRWETQVIGPVFKVNS</sequence>
<reference evidence="2" key="1">
    <citation type="journal article" date="2010" name="Genome Biol.">
        <title>Genome sequence of the necrotrophic plant pathogen Pythium ultimum reveals original pathogenicity mechanisms and effector repertoire.</title>
        <authorList>
            <person name="Levesque C.A."/>
            <person name="Brouwer H."/>
            <person name="Cano L."/>
            <person name="Hamilton J.P."/>
            <person name="Holt C."/>
            <person name="Huitema E."/>
            <person name="Raffaele S."/>
            <person name="Robideau G.P."/>
            <person name="Thines M."/>
            <person name="Win J."/>
            <person name="Zerillo M.M."/>
            <person name="Beakes G.W."/>
            <person name="Boore J.L."/>
            <person name="Busam D."/>
            <person name="Dumas B."/>
            <person name="Ferriera S."/>
            <person name="Fuerstenberg S.I."/>
            <person name="Gachon C.M."/>
            <person name="Gaulin E."/>
            <person name="Govers F."/>
            <person name="Grenville-Briggs L."/>
            <person name="Horner N."/>
            <person name="Hostetler J."/>
            <person name="Jiang R.H."/>
            <person name="Johnson J."/>
            <person name="Krajaejun T."/>
            <person name="Lin H."/>
            <person name="Meijer H.J."/>
            <person name="Moore B."/>
            <person name="Morris P."/>
            <person name="Phuntmart V."/>
            <person name="Puiu D."/>
            <person name="Shetty J."/>
            <person name="Stajich J.E."/>
            <person name="Tripathy S."/>
            <person name="Wawra S."/>
            <person name="van West P."/>
            <person name="Whitty B.R."/>
            <person name="Coutinho P.M."/>
            <person name="Henrissat B."/>
            <person name="Martin F."/>
            <person name="Thomas P.D."/>
            <person name="Tyler B.M."/>
            <person name="De Vries R.P."/>
            <person name="Kamoun S."/>
            <person name="Yandell M."/>
            <person name="Tisserat N."/>
            <person name="Buell C.R."/>
        </authorList>
    </citation>
    <scope>NUCLEOTIDE SEQUENCE</scope>
    <source>
        <strain evidence="2">DAOM:BR144</strain>
    </source>
</reference>
<dbReference type="OMA" id="NDPCEDA"/>
<dbReference type="EMBL" id="GL376635">
    <property type="status" value="NOT_ANNOTATED_CDS"/>
    <property type="molecule type" value="Genomic_DNA"/>
</dbReference>
<dbReference type="eggNOG" id="ENOG502T3AP">
    <property type="taxonomic scope" value="Eukaryota"/>
</dbReference>
<keyword evidence="2" id="KW-1185">Reference proteome</keyword>
<evidence type="ECO:0000313" key="2">
    <source>
        <dbReference type="Proteomes" id="UP000019132"/>
    </source>
</evidence>
<reference evidence="1" key="3">
    <citation type="submission" date="2015-02" db="UniProtKB">
        <authorList>
            <consortium name="EnsemblProtists"/>
        </authorList>
    </citation>
    <scope>IDENTIFICATION</scope>
    <source>
        <strain evidence="1">DAOM BR144</strain>
    </source>
</reference>
<dbReference type="HOGENOM" id="CLU_034610_0_1_1"/>
<dbReference type="AlphaFoldDB" id="K3WNQ1"/>
<proteinExistence type="predicted"/>
<dbReference type="InParanoid" id="K3WNQ1"/>
<organism evidence="1 2">
    <name type="scientific">Globisporangium ultimum (strain ATCC 200006 / CBS 805.95 / DAOM BR144)</name>
    <name type="common">Pythium ultimum</name>
    <dbReference type="NCBI Taxonomy" id="431595"/>
    <lineage>
        <taxon>Eukaryota</taxon>
        <taxon>Sar</taxon>
        <taxon>Stramenopiles</taxon>
        <taxon>Oomycota</taxon>
        <taxon>Peronosporomycetes</taxon>
        <taxon>Pythiales</taxon>
        <taxon>Pythiaceae</taxon>
        <taxon>Globisporangium</taxon>
    </lineage>
</organism>